<keyword evidence="1" id="KW-0812">Transmembrane</keyword>
<keyword evidence="1" id="KW-0472">Membrane</keyword>
<dbReference type="EMBL" id="LHXN01000008">
    <property type="protein sequence ID" value="KXA93326.1"/>
    <property type="molecule type" value="Genomic_DNA"/>
</dbReference>
<name>A0A133UGW0_9EURY</name>
<keyword evidence="3" id="KW-1185">Reference proteome</keyword>
<evidence type="ECO:0000313" key="3">
    <source>
        <dbReference type="Proteomes" id="UP000070373"/>
    </source>
</evidence>
<gene>
    <name evidence="2" type="ORF">AKJ64_00895</name>
</gene>
<organism evidence="2 3">
    <name type="scientific">candidate division MSBL1 archaeon SCGC-AAA259E17</name>
    <dbReference type="NCBI Taxonomy" id="1698263"/>
    <lineage>
        <taxon>Archaea</taxon>
        <taxon>Methanobacteriati</taxon>
        <taxon>Methanobacteriota</taxon>
        <taxon>candidate division MSBL1</taxon>
    </lineage>
</organism>
<comment type="caution">
    <text evidence="2">The sequence shown here is derived from an EMBL/GenBank/DDBJ whole genome shotgun (WGS) entry which is preliminary data.</text>
</comment>
<sequence>MSFYKGSGKYAWKNLIFNFGKMYVCGGTILTALSLLWVLLTTGGVSMAEFIKQVIMVMVPNPNFFLLNLVINPVVGVIVSTISWSESMKRRGRY</sequence>
<evidence type="ECO:0000313" key="2">
    <source>
        <dbReference type="EMBL" id="KXA93326.1"/>
    </source>
</evidence>
<dbReference type="AlphaFoldDB" id="A0A133UGW0"/>
<evidence type="ECO:0000256" key="1">
    <source>
        <dbReference type="SAM" id="Phobius"/>
    </source>
</evidence>
<dbReference type="Proteomes" id="UP000070373">
    <property type="component" value="Unassembled WGS sequence"/>
</dbReference>
<proteinExistence type="predicted"/>
<keyword evidence="1" id="KW-1133">Transmembrane helix</keyword>
<accession>A0A133UGW0</accession>
<feature type="transmembrane region" description="Helical" evidence="1">
    <location>
        <begin position="64"/>
        <end position="84"/>
    </location>
</feature>
<protein>
    <submittedName>
        <fullName evidence="2">Uncharacterized protein</fullName>
    </submittedName>
</protein>
<reference evidence="2 3" key="1">
    <citation type="journal article" date="2016" name="Sci. Rep.">
        <title>Metabolic traits of an uncultured archaeal lineage -MSBL1- from brine pools of the Red Sea.</title>
        <authorList>
            <person name="Mwirichia R."/>
            <person name="Alam I."/>
            <person name="Rashid M."/>
            <person name="Vinu M."/>
            <person name="Ba-Alawi W."/>
            <person name="Anthony Kamau A."/>
            <person name="Kamanda Ngugi D."/>
            <person name="Goker M."/>
            <person name="Klenk H.P."/>
            <person name="Bajic V."/>
            <person name="Stingl U."/>
        </authorList>
    </citation>
    <scope>NUCLEOTIDE SEQUENCE [LARGE SCALE GENOMIC DNA]</scope>
    <source>
        <strain evidence="2">SCGC-AAA259E17</strain>
    </source>
</reference>